<sequence length="1283" mass="140652">MGEDQPRFKFAVDRGGTFTDIYVEETRNGVTTGEVHKLLSVDPANYKDAPTEGIRRILEEKTGIPHPRGEPVDTSRIDWIRMGTTVATNALLERQGEKFAFVVTKGMRDVLKIGNQSRPDIFDLRVKRADVLYSTAVEFDERVAIIRDGDSSTGLRVEVLKEPDFSTLEQDLIRIRDELGIRSLAVALLHSYIYREHEEAVEKLARSLGFTHVSLSSHLTPMSKLTPRGYTACVDAYLTPKITDYLTGFSQGFQNSLKDVSVEFMQSDGGLCSIDNFTGYRGLLSGPAGGVVGFSRTAYKEREDGKPPRSVIGFDMGGTSTDVSRYSGHLELVFESETSGVTIQAPQLDINTVAAGGGSRLFFCSGLFVVGPESVGAHPGPVCYRKGGELAVTDANLLLGRIVPSMFPKIFGPDANEPLDVEATKLAFDKLTKEVNAFEMLQQETRKGYIARHFTPEQVAIGFVQVANETMCRPIRSLTEAKGFDVRTHVLSCFGGAGGQHACSVARSLGIDTVLVHKYCGVLSAYGIGIADTVVEVQESRLVDYDNANALQDALESLERLEHQATKNLESQGVAYVSTRAEKFLNLRYDGTDYGLMVQEPDDGDFKGRFIDDYQREHGFTIPNRRVIIDQTRVRLIAVASTGSGSKLKQGGQHTPTEPVAISQTYFEDVGFTDVDIYNLPLSPGMIISRPSIVIDSTAGVTIVIEPSCTATVTEDLDLEIHVENRANASADKESEDFVDPVKLSLLGHRFMGIAEQMGRTLQRTAISTNIKERLDFSCALFDQTGGLVANAPHVPVHLGSMQDAVRYQIRKLKDSWLEGEVIMTNHPIAGGSHLPDVTIITPVYESGKPTFFVASRGHEADIGGLTPGSMPPFSVNLDEEGMAVESFKLVENDLFREKELRSMLEEAGSRQVKDVISDIRAQVAANNKGIALMEDLMSSEGAARVQKYMKEIQNTAAVSVQDMLRRISIERGLKPKDSVYAEDFMDNGLRIKLKLTIDRDLGTAEFDFAGTSAEVYGNLNAPRSVVTSAVIYTLRSLVDTDIPLNQGCLDPVSILLPKGSMLSPSENAGVVGGNVLVSQRVTDVVLLAFGAAAASQGCMNNFTMGDENIGYYETIAGGSGAGPDWDGASGVHTHMTNTRITDPEILEQRYPVLLRKFLLREGSGGVGLHPGGEGVEREIEVSFSQFSAFAYALFGGCFLIFSLRYTGDVPSDCLDPLGAPCAQTLGFKRRWPWSLWGELHCEEGRKRNFLRREEYSCFAAWRCHSNLHSWRWRIRSTALSTD</sequence>
<dbReference type="EMBL" id="HBHW01013415">
    <property type="protein sequence ID" value="CAE0042504.1"/>
    <property type="molecule type" value="Transcribed_RNA"/>
</dbReference>
<comment type="similarity">
    <text evidence="1">Belongs to the oxoprolinase family.</text>
</comment>
<feature type="domain" description="Hydantoinase B/oxoprolinase" evidence="3">
    <location>
        <begin position="740"/>
        <end position="1185"/>
    </location>
</feature>
<dbReference type="InterPro" id="IPR003692">
    <property type="entry name" value="Hydantoinase_B"/>
</dbReference>
<dbReference type="GO" id="GO:0006749">
    <property type="term" value="P:glutathione metabolic process"/>
    <property type="evidence" value="ECO:0007669"/>
    <property type="project" value="TreeGrafter"/>
</dbReference>
<gene>
    <name evidence="5" type="ORF">RMAR00112_LOCUS10469</name>
</gene>
<dbReference type="InterPro" id="IPR002821">
    <property type="entry name" value="Hydantoinase_A"/>
</dbReference>
<dbReference type="Pfam" id="PF05378">
    <property type="entry name" value="Hydant_A_N"/>
    <property type="match status" value="1"/>
</dbReference>
<dbReference type="InterPro" id="IPR008040">
    <property type="entry name" value="Hydant_A_N"/>
</dbReference>
<proteinExistence type="inferred from homology"/>
<dbReference type="PANTHER" id="PTHR11365">
    <property type="entry name" value="5-OXOPROLINASE RELATED"/>
    <property type="match status" value="1"/>
</dbReference>
<evidence type="ECO:0000259" key="2">
    <source>
        <dbReference type="Pfam" id="PF01968"/>
    </source>
</evidence>
<dbReference type="InterPro" id="IPR045079">
    <property type="entry name" value="Oxoprolinase-like"/>
</dbReference>
<name>A0A7S3EB64_9RHOD</name>
<protein>
    <recommendedName>
        <fullName evidence="6">5-oxoprolinase</fullName>
    </recommendedName>
</protein>
<evidence type="ECO:0000256" key="1">
    <source>
        <dbReference type="ARBA" id="ARBA00010403"/>
    </source>
</evidence>
<accession>A0A7S3EB64</accession>
<evidence type="ECO:0000259" key="4">
    <source>
        <dbReference type="Pfam" id="PF05378"/>
    </source>
</evidence>
<organism evidence="5">
    <name type="scientific">Rhodosorus marinus</name>
    <dbReference type="NCBI Taxonomy" id="101924"/>
    <lineage>
        <taxon>Eukaryota</taxon>
        <taxon>Rhodophyta</taxon>
        <taxon>Stylonematophyceae</taxon>
        <taxon>Stylonematales</taxon>
        <taxon>Stylonemataceae</taxon>
        <taxon>Rhodosorus</taxon>
    </lineage>
</organism>
<dbReference type="GO" id="GO:0017168">
    <property type="term" value="F:5-oxoprolinase (ATP-hydrolyzing) activity"/>
    <property type="evidence" value="ECO:0007669"/>
    <property type="project" value="TreeGrafter"/>
</dbReference>
<feature type="domain" description="Hydantoinase/oxoprolinase N-terminal" evidence="4">
    <location>
        <begin position="9"/>
        <end position="208"/>
    </location>
</feature>
<feature type="domain" description="Hydantoinase A/oxoprolinase" evidence="2">
    <location>
        <begin position="228"/>
        <end position="535"/>
    </location>
</feature>
<evidence type="ECO:0008006" key="6">
    <source>
        <dbReference type="Google" id="ProtNLM"/>
    </source>
</evidence>
<reference evidence="5" key="1">
    <citation type="submission" date="2021-01" db="EMBL/GenBank/DDBJ databases">
        <authorList>
            <person name="Corre E."/>
            <person name="Pelletier E."/>
            <person name="Niang G."/>
            <person name="Scheremetjew M."/>
            <person name="Finn R."/>
            <person name="Kale V."/>
            <person name="Holt S."/>
            <person name="Cochrane G."/>
            <person name="Meng A."/>
            <person name="Brown T."/>
            <person name="Cohen L."/>
        </authorList>
    </citation>
    <scope>NUCLEOTIDE SEQUENCE</scope>
    <source>
        <strain evidence="5">CCMP 769</strain>
    </source>
</reference>
<dbReference type="GO" id="GO:0005829">
    <property type="term" value="C:cytosol"/>
    <property type="evidence" value="ECO:0007669"/>
    <property type="project" value="TreeGrafter"/>
</dbReference>
<evidence type="ECO:0000313" key="5">
    <source>
        <dbReference type="EMBL" id="CAE0042504.1"/>
    </source>
</evidence>
<dbReference type="Pfam" id="PF01968">
    <property type="entry name" value="Hydantoinase_A"/>
    <property type="match status" value="1"/>
</dbReference>
<evidence type="ECO:0000259" key="3">
    <source>
        <dbReference type="Pfam" id="PF02538"/>
    </source>
</evidence>
<dbReference type="Pfam" id="PF02538">
    <property type="entry name" value="Hydantoinase_B"/>
    <property type="match status" value="1"/>
</dbReference>
<dbReference type="PANTHER" id="PTHR11365:SF2">
    <property type="entry name" value="5-OXOPROLINASE"/>
    <property type="match status" value="1"/>
</dbReference>